<dbReference type="InParanoid" id="A0A1I5TVU1"/>
<dbReference type="Proteomes" id="UP000183413">
    <property type="component" value="Unassembled WGS sequence"/>
</dbReference>
<reference evidence="1 2" key="1">
    <citation type="submission" date="2016-10" db="EMBL/GenBank/DDBJ databases">
        <authorList>
            <person name="de Groot N.N."/>
        </authorList>
    </citation>
    <scope>NUCLEOTIDE SEQUENCE [LARGE SCALE GENOMIC DNA]</scope>
    <source>
        <strain evidence="1 2">DSM 43067</strain>
    </source>
</reference>
<dbReference type="InterPro" id="IPR011006">
    <property type="entry name" value="CheY-like_superfamily"/>
</dbReference>
<evidence type="ECO:0000313" key="2">
    <source>
        <dbReference type="Proteomes" id="UP000183413"/>
    </source>
</evidence>
<dbReference type="EMBL" id="FOVH01000018">
    <property type="protein sequence ID" value="SFP87118.1"/>
    <property type="molecule type" value="Genomic_DNA"/>
</dbReference>
<sequence>MPAERPGRVPVRVVVVDDDEINRYGMACVLDADPRIELVAAIGHDDALAGAHVWERADVAVVDAADHRRDGDQFPGVAVVEHARRTVPAGRLTVIVVTGHFFDDAVRRRMREARADFFYHRSDMADAEALRAAVLRPDLARRRVPPPRDPEAQFRHGVTDATKVNRAIDHAVRQVLEERIAERAEPRSRRWIRLRDEFNRVARLTPVTSDGRRPDRAQDLPSLPQISRFLTWATKIKQGRPAGPFPDD</sequence>
<evidence type="ECO:0008006" key="3">
    <source>
        <dbReference type="Google" id="ProtNLM"/>
    </source>
</evidence>
<dbReference type="SUPFAM" id="SSF52172">
    <property type="entry name" value="CheY-like"/>
    <property type="match status" value="1"/>
</dbReference>
<proteinExistence type="predicted"/>
<gene>
    <name evidence="1" type="ORF">SAMN04489713_118149</name>
</gene>
<dbReference type="RefSeq" id="WP_111830593.1">
    <property type="nucleotide sequence ID" value="NZ_CP083237.1"/>
</dbReference>
<name>A0A1I5TVU1_9ACTN</name>
<organism evidence="1 2">
    <name type="scientific">Actinomadura madurae</name>
    <dbReference type="NCBI Taxonomy" id="1993"/>
    <lineage>
        <taxon>Bacteria</taxon>
        <taxon>Bacillati</taxon>
        <taxon>Actinomycetota</taxon>
        <taxon>Actinomycetes</taxon>
        <taxon>Streptosporangiales</taxon>
        <taxon>Thermomonosporaceae</taxon>
        <taxon>Actinomadura</taxon>
    </lineage>
</organism>
<dbReference type="STRING" id="1993.SAMN04489713_118149"/>
<keyword evidence="2" id="KW-1185">Reference proteome</keyword>
<protein>
    <recommendedName>
        <fullName evidence="3">Response regulator receiver domain-containing protein</fullName>
    </recommendedName>
</protein>
<dbReference type="Gene3D" id="3.40.50.2300">
    <property type="match status" value="1"/>
</dbReference>
<accession>A0A1I5TVU1</accession>
<evidence type="ECO:0000313" key="1">
    <source>
        <dbReference type="EMBL" id="SFP87118.1"/>
    </source>
</evidence>
<dbReference type="OrthoDB" id="3533152at2"/>
<dbReference type="AlphaFoldDB" id="A0A1I5TVU1"/>
<dbReference type="GeneID" id="99652368"/>